<protein>
    <submittedName>
        <fullName evidence="1">Uncharacterized protein</fullName>
    </submittedName>
</protein>
<dbReference type="InParanoid" id="A0A1D3CYK9"/>
<sequence length="385" mass="43606">MTVHHEHLESPSKLSKDGKLSEVCSFPLLWRVVVPSVCVALVAVARTIALSKVQVSNDPKRSEFAHINSQSYRTDDLRLLLKELEHTWADSSEGVRASFTEYYMPHFWDTLSSDDPISVFRRDVNELLGVKEPSETAFHRGTARYKLRWQFAIAVVRAATVRLLCLKEIQAFVQKRGLKSAQLALLVRSMPSESLLLKKNDLVSFQQFMWMLRGDGPFRSASTYNQQAGVPLDLVIQLVNGILFAEMQLQHSQRVHACYKQFLAAAKCTMPWGNMMNAMQVTENLPMIHNGKKMIIPAAYFCALLGSLGKLRRDAVPPPETIASWANDWSIRGVLSLLYVLDEDTCFVKSKYRWIKSVFLNRWLAQKLTPPPTSHDLFALGVALL</sequence>
<comment type="caution">
    <text evidence="1">The sequence shown here is derived from an EMBL/GenBank/DDBJ whole genome shotgun (WGS) entry which is preliminary data.</text>
</comment>
<dbReference type="VEuPathDB" id="ToxoDB:LOC34617659"/>
<proteinExistence type="predicted"/>
<keyword evidence="2" id="KW-1185">Reference proteome</keyword>
<name>A0A1D3CYK9_9EIME</name>
<evidence type="ECO:0000313" key="1">
    <source>
        <dbReference type="EMBL" id="OEH76285.1"/>
    </source>
</evidence>
<organism evidence="1 2">
    <name type="scientific">Cyclospora cayetanensis</name>
    <dbReference type="NCBI Taxonomy" id="88456"/>
    <lineage>
        <taxon>Eukaryota</taxon>
        <taxon>Sar</taxon>
        <taxon>Alveolata</taxon>
        <taxon>Apicomplexa</taxon>
        <taxon>Conoidasida</taxon>
        <taxon>Coccidia</taxon>
        <taxon>Eucoccidiorida</taxon>
        <taxon>Eimeriorina</taxon>
        <taxon>Eimeriidae</taxon>
        <taxon>Cyclospora</taxon>
    </lineage>
</organism>
<gene>
    <name evidence="1" type="ORF">cyc_01132</name>
</gene>
<dbReference type="AlphaFoldDB" id="A0A1D3CYK9"/>
<dbReference type="EMBL" id="JROU02001494">
    <property type="protein sequence ID" value="OEH76285.1"/>
    <property type="molecule type" value="Genomic_DNA"/>
</dbReference>
<dbReference type="VEuPathDB" id="ToxoDB:cyc_01132"/>
<reference evidence="1 2" key="1">
    <citation type="journal article" date="2016" name="BMC Genomics">
        <title>Comparative genomics reveals Cyclospora cayetanensis possesses coccidia-like metabolism and invasion components but unique surface antigens.</title>
        <authorList>
            <person name="Liu S."/>
            <person name="Wang L."/>
            <person name="Zheng H."/>
            <person name="Xu Z."/>
            <person name="Roellig D.M."/>
            <person name="Li N."/>
            <person name="Frace M.A."/>
            <person name="Tang K."/>
            <person name="Arrowood M.J."/>
            <person name="Moss D.M."/>
            <person name="Zhang L."/>
            <person name="Feng Y."/>
            <person name="Xiao L."/>
        </authorList>
    </citation>
    <scope>NUCLEOTIDE SEQUENCE [LARGE SCALE GENOMIC DNA]</scope>
    <source>
        <strain evidence="1 2">CHN_HEN01</strain>
    </source>
</reference>
<dbReference type="Proteomes" id="UP000095192">
    <property type="component" value="Unassembled WGS sequence"/>
</dbReference>
<accession>A0A1D3CYK9</accession>
<evidence type="ECO:0000313" key="2">
    <source>
        <dbReference type="Proteomes" id="UP000095192"/>
    </source>
</evidence>